<feature type="chain" id="PRO_5019440568" evidence="1">
    <location>
        <begin position="28"/>
        <end position="654"/>
    </location>
</feature>
<evidence type="ECO:0000313" key="4">
    <source>
        <dbReference type="Proteomes" id="UP000282423"/>
    </source>
</evidence>
<name>A0A420VUU3_9SPHI</name>
<dbReference type="InterPro" id="IPR036249">
    <property type="entry name" value="Thioredoxin-like_sf"/>
</dbReference>
<dbReference type="InterPro" id="IPR013766">
    <property type="entry name" value="Thioredoxin_domain"/>
</dbReference>
<evidence type="ECO:0000313" key="3">
    <source>
        <dbReference type="EMBL" id="RKO70158.1"/>
    </source>
</evidence>
<proteinExistence type="predicted"/>
<dbReference type="OrthoDB" id="634996at2"/>
<dbReference type="Proteomes" id="UP000282423">
    <property type="component" value="Unassembled WGS sequence"/>
</dbReference>
<evidence type="ECO:0000259" key="2">
    <source>
        <dbReference type="PROSITE" id="PS51352"/>
    </source>
</evidence>
<dbReference type="EMBL" id="RBWS01000014">
    <property type="protein sequence ID" value="RKO70158.1"/>
    <property type="molecule type" value="Genomic_DNA"/>
</dbReference>
<keyword evidence="4" id="KW-1185">Reference proteome</keyword>
<dbReference type="GO" id="GO:0016209">
    <property type="term" value="F:antioxidant activity"/>
    <property type="evidence" value="ECO:0007669"/>
    <property type="project" value="InterPro"/>
</dbReference>
<comment type="caution">
    <text evidence="3">The sequence shown here is derived from an EMBL/GenBank/DDBJ whole genome shotgun (WGS) entry which is preliminary data.</text>
</comment>
<keyword evidence="1" id="KW-0732">Signal</keyword>
<dbReference type="Gene3D" id="3.40.30.10">
    <property type="entry name" value="Glutaredoxin"/>
    <property type="match status" value="1"/>
</dbReference>
<accession>A0A420VUU3</accession>
<protein>
    <submittedName>
        <fullName evidence="3">TlpA family protein disulfide reductase</fullName>
    </submittedName>
</protein>
<dbReference type="PANTHER" id="PTHR42852">
    <property type="entry name" value="THIOL:DISULFIDE INTERCHANGE PROTEIN DSBE"/>
    <property type="match status" value="1"/>
</dbReference>
<dbReference type="PROSITE" id="PS51352">
    <property type="entry name" value="THIOREDOXIN_2"/>
    <property type="match status" value="1"/>
</dbReference>
<feature type="signal peptide" evidence="1">
    <location>
        <begin position="1"/>
        <end position="27"/>
    </location>
</feature>
<dbReference type="PROSITE" id="PS51257">
    <property type="entry name" value="PROKAR_LIPOPROTEIN"/>
    <property type="match status" value="1"/>
</dbReference>
<gene>
    <name evidence="3" type="ORF">D7322_18450</name>
</gene>
<feature type="domain" description="Thioredoxin" evidence="2">
    <location>
        <begin position="504"/>
        <end position="652"/>
    </location>
</feature>
<dbReference type="SUPFAM" id="SSF52833">
    <property type="entry name" value="Thioredoxin-like"/>
    <property type="match status" value="1"/>
</dbReference>
<dbReference type="AlphaFoldDB" id="A0A420VUU3"/>
<dbReference type="GO" id="GO:0016491">
    <property type="term" value="F:oxidoreductase activity"/>
    <property type="evidence" value="ECO:0007669"/>
    <property type="project" value="InterPro"/>
</dbReference>
<dbReference type="Pfam" id="PF00578">
    <property type="entry name" value="AhpC-TSA"/>
    <property type="match status" value="1"/>
</dbReference>
<dbReference type="PANTHER" id="PTHR42852:SF17">
    <property type="entry name" value="THIOREDOXIN-LIKE PROTEIN HI_1115"/>
    <property type="match status" value="1"/>
</dbReference>
<sequence>MRNMKNRVMKTTSILAWALMSCSVALAQQQKQPQVFKVIPEFPKEQDTVQLIYDARNTVLKDAEDISAQLTGYTDFKWTTTDLKFTKNDSVWTAKYILPAHLGLMNLVFKSGTLVDKGGEQTYSYILSANDKRQMSGGMLGWGMLRAPHIVAGVPYVVDSTSYKTDEILLMWVKYELQYHPENRFRVLYAAASALKHMNTPESLAKLDKELNTLEQIPDIREEDLLEIYRVYKNVLKESTKAEEIRQKIVAQFPNGQYVKDQQRLADFNLIQKAKTDDERLKAATDFIDKHPYQEAEVAFNEANRISYISAYWIISVYTSMKKDLANYSKYMSKIAPYEALSNVIYRSLDVPYISQKSMGPVEILPYARVIMERLNYYKDNFQGDKYATLYYSSAPLFAKILVDNKLYDEAFVYAAAAQSTASYKNADLNDTYVRVLEGQGKAKELQMALEKSYAMNQSSTYMLELMKKSYSLRHKSDKGYDQYLAGLKNADKGKELKEKVQKLLINKDIADFELLDQYGKKVRLSAQKGKIVVLDFWASWCAPCKGAFPGMKLAVDHFKNDPNVVFYFINTQERKSDMKDYVTNYMKENNYPFTVLLDADSKASKAAGVGPIPHKMVVGPNGKLRFSEVGYMGSTSELADEIIEMVNILKAGK</sequence>
<organism evidence="3 4">
    <name type="scientific">Sphingobacterium puteale</name>
    <dbReference type="NCBI Taxonomy" id="2420510"/>
    <lineage>
        <taxon>Bacteria</taxon>
        <taxon>Pseudomonadati</taxon>
        <taxon>Bacteroidota</taxon>
        <taxon>Sphingobacteriia</taxon>
        <taxon>Sphingobacteriales</taxon>
        <taxon>Sphingobacteriaceae</taxon>
        <taxon>Sphingobacterium</taxon>
    </lineage>
</organism>
<dbReference type="InterPro" id="IPR000866">
    <property type="entry name" value="AhpC/TSA"/>
</dbReference>
<evidence type="ECO:0000256" key="1">
    <source>
        <dbReference type="SAM" id="SignalP"/>
    </source>
</evidence>
<reference evidence="3 4" key="1">
    <citation type="submission" date="2018-10" db="EMBL/GenBank/DDBJ databases">
        <title>Sphingobacterium sp. M05W1-28.</title>
        <authorList>
            <person name="Cai H."/>
        </authorList>
    </citation>
    <scope>NUCLEOTIDE SEQUENCE [LARGE SCALE GENOMIC DNA]</scope>
    <source>
        <strain evidence="3 4">M05W1-28</strain>
    </source>
</reference>
<dbReference type="InterPro" id="IPR050553">
    <property type="entry name" value="Thioredoxin_ResA/DsbE_sf"/>
</dbReference>
<dbReference type="CDD" id="cd02966">
    <property type="entry name" value="TlpA_like_family"/>
    <property type="match status" value="1"/>
</dbReference>